<evidence type="ECO:0000313" key="2">
    <source>
        <dbReference type="EMBL" id="MFC4585272.1"/>
    </source>
</evidence>
<evidence type="ECO:0000313" key="3">
    <source>
        <dbReference type="Proteomes" id="UP001595891"/>
    </source>
</evidence>
<name>A0ABV9E6Y3_9ACTN</name>
<dbReference type="RefSeq" id="WP_262846605.1">
    <property type="nucleotide sequence ID" value="NZ_JANZYP010000049.1"/>
</dbReference>
<proteinExistence type="predicted"/>
<evidence type="ECO:0000256" key="1">
    <source>
        <dbReference type="SAM" id="MobiDB-lite"/>
    </source>
</evidence>
<protein>
    <submittedName>
        <fullName evidence="2">Uncharacterized protein</fullName>
    </submittedName>
</protein>
<keyword evidence="3" id="KW-1185">Reference proteome</keyword>
<gene>
    <name evidence="2" type="ORF">ACFO8L_04270</name>
</gene>
<reference evidence="3" key="1">
    <citation type="journal article" date="2019" name="Int. J. Syst. Evol. Microbiol.">
        <title>The Global Catalogue of Microorganisms (GCM) 10K type strain sequencing project: providing services to taxonomists for standard genome sequencing and annotation.</title>
        <authorList>
            <consortium name="The Broad Institute Genomics Platform"/>
            <consortium name="The Broad Institute Genome Sequencing Center for Infectious Disease"/>
            <person name="Wu L."/>
            <person name="Ma J."/>
        </authorList>
    </citation>
    <scope>NUCLEOTIDE SEQUENCE [LARGE SCALE GENOMIC DNA]</scope>
    <source>
        <strain evidence="3">CCUG 49560</strain>
    </source>
</reference>
<sequence length="85" mass="8632">MNAALQGHAAYKAADPGTTHEAWGAEDHSSLGSFDAEPTMVADRSFEVPQNAGAASHDLLIAPFGGVGTIRHVTNTTGGPANTST</sequence>
<accession>A0ABV9E6Y3</accession>
<dbReference type="Proteomes" id="UP001595891">
    <property type="component" value="Unassembled WGS sequence"/>
</dbReference>
<comment type="caution">
    <text evidence="2">The sequence shown here is derived from an EMBL/GenBank/DDBJ whole genome shotgun (WGS) entry which is preliminary data.</text>
</comment>
<dbReference type="EMBL" id="JBHSFN010000002">
    <property type="protein sequence ID" value="MFC4585272.1"/>
    <property type="molecule type" value="Genomic_DNA"/>
</dbReference>
<feature type="region of interest" description="Disordered" evidence="1">
    <location>
        <begin position="1"/>
        <end position="36"/>
    </location>
</feature>
<organism evidence="2 3">
    <name type="scientific">Sphaerisporangium corydalis</name>
    <dbReference type="NCBI Taxonomy" id="1441875"/>
    <lineage>
        <taxon>Bacteria</taxon>
        <taxon>Bacillati</taxon>
        <taxon>Actinomycetota</taxon>
        <taxon>Actinomycetes</taxon>
        <taxon>Streptosporangiales</taxon>
        <taxon>Streptosporangiaceae</taxon>
        <taxon>Sphaerisporangium</taxon>
    </lineage>
</organism>